<keyword evidence="2" id="KW-0547">Nucleotide-binding</keyword>
<evidence type="ECO:0000256" key="1">
    <source>
        <dbReference type="ARBA" id="ARBA00022679"/>
    </source>
</evidence>
<organism evidence="9 10">
    <name type="scientific">Paralvinella palmiformis</name>
    <dbReference type="NCBI Taxonomy" id="53620"/>
    <lineage>
        <taxon>Eukaryota</taxon>
        <taxon>Metazoa</taxon>
        <taxon>Spiralia</taxon>
        <taxon>Lophotrochozoa</taxon>
        <taxon>Annelida</taxon>
        <taxon>Polychaeta</taxon>
        <taxon>Sedentaria</taxon>
        <taxon>Canalipalpata</taxon>
        <taxon>Terebellida</taxon>
        <taxon>Terebelliformia</taxon>
        <taxon>Alvinellidae</taxon>
        <taxon>Paralvinella</taxon>
    </lineage>
</organism>
<dbReference type="PANTHER" id="PTHR32463:SF0">
    <property type="entry name" value="L-FUCOSE KINASE"/>
    <property type="match status" value="1"/>
</dbReference>
<keyword evidence="1" id="KW-0808">Transferase</keyword>
<evidence type="ECO:0000259" key="7">
    <source>
        <dbReference type="Pfam" id="PF07959"/>
    </source>
</evidence>
<accession>A0AAD9MV58</accession>
<dbReference type="PANTHER" id="PTHR32463">
    <property type="entry name" value="L-FUCOSE KINASE"/>
    <property type="match status" value="1"/>
</dbReference>
<sequence>MVEALEKLDNQMKHPTNTELHQRQKLGIISDTAILLAVEDPQDRVGSGGATLNALLVVAEHISARHKFNIVWDGSSSKWHKIMAGILQGSILGPHLFLMYINDIVQALESDILQEYANVDYANCTKDQSTRPEAVQRRAIIACTGAYNRTPTKRLFGDVGWPTLESRRNYFSLVQLYKGRQYDYETCGRAFLPLPFNLPNAADCATVICNLDVLYYLMTCKIAKDTCSGVWICSTDMLLSIPEHLDMINYKDVDVCVISVPGSVQYATKHGVYKLSNGQEVCDILYQGTAEEVERCISQGTNTVPLVSGIVYMSSIVAETMLSFHTSPPLDACTYMGIDSGAEPIQLSLFFDLLLAMCSDVTEDDFVSGSRSGSYGRKSTSEESSMRQARQQIWTALRTYRVHLCYIPEGRHLYLDENHSSILDTLREYSTVVALSTNHMLHAFIEPNTHIADSVRVQNSYVESQCIVGRGCIITHCYLTSAVTVGDNCILKGIQIKNCAVSDLNIRNNTVLFGVHLTRSRSKESSFIYITWGFRDDLNKVIEKGSTDCQTFCNVTLETFLDETGITLDDLWDDSVSAENHNLYNAKLYPVCASKDSADVSNISWMQCSTGSADQHSLSRWKNAERMSLCEVLQSVDYATEFGVRRSLFHTIGLQMVEDTLIRCRDNGLSTLYKTAVADDVSSLYLDRLDQIASSCRSAGTAARTLANIANLLGTMSHGRGGLRSGPTGNKQWAPAFEILEKGDIEHGVEALAIERQHWLSRPELLIRAARHYEGAAQILIRHAVMSAKQFIQTSSCDCPAVGRWVTASCPARIDLAGGWSDTPPITYEHGGAVVNAAVTIDGQLQLQTIPISQQSDDNQPIKLMHALVYINNATSWPLIDVQWGIRRRSMVERPIGARVRRTKELTILLSIVNCGQTVWSMMINDINQLVDCTNPHAPGALLKAAIICADILQYPSERSLQDQLSERYGTGFELETSSNLKHGSGLGTSSILGGAMIAVLWKASGHSYDTSSLNHAVSYLEQLLTTGGGWQDPVGGLMGGIKVGHSKNSLPMKIETTYPKIPNHVVEAFSERLLLVYTGKTRLARNLLQVGEHTYGDLSAVGSCMNDYWELKKQLAAGSEPLAVTHMMDALRPHSYGLCLAGAGGGGYMYVLMKDPGPLQKVKDILSTVQDIPNVTVHDCAVDMLGLQVTIEDES</sequence>
<evidence type="ECO:0000313" key="9">
    <source>
        <dbReference type="EMBL" id="KAK2145283.1"/>
    </source>
</evidence>
<dbReference type="Pfam" id="PF08544">
    <property type="entry name" value="GHMP_kinases_C"/>
    <property type="match status" value="1"/>
</dbReference>
<dbReference type="InterPro" id="IPR012887">
    <property type="entry name" value="GDP_fucose_pyrophosphorylase"/>
</dbReference>
<dbReference type="EMBL" id="JAODUP010000690">
    <property type="protein sequence ID" value="KAK2145283.1"/>
    <property type="molecule type" value="Genomic_DNA"/>
</dbReference>
<feature type="domain" description="GHMP kinase C-terminal" evidence="8">
    <location>
        <begin position="1097"/>
        <end position="1168"/>
    </location>
</feature>
<evidence type="ECO:0000313" key="10">
    <source>
        <dbReference type="Proteomes" id="UP001208570"/>
    </source>
</evidence>
<name>A0AAD9MV58_9ANNE</name>
<dbReference type="InterPro" id="IPR052203">
    <property type="entry name" value="GHMP_Kinase-Related"/>
</dbReference>
<proteinExistence type="inferred from homology"/>
<dbReference type="Proteomes" id="UP001208570">
    <property type="component" value="Unassembled WGS sequence"/>
</dbReference>
<evidence type="ECO:0000256" key="5">
    <source>
        <dbReference type="ARBA" id="ARBA00038121"/>
    </source>
</evidence>
<dbReference type="AlphaFoldDB" id="A0AAD9MV58"/>
<evidence type="ECO:0000256" key="4">
    <source>
        <dbReference type="ARBA" id="ARBA00022840"/>
    </source>
</evidence>
<dbReference type="InterPro" id="IPR036554">
    <property type="entry name" value="GHMP_kinase_C_sf"/>
</dbReference>
<reference evidence="9" key="1">
    <citation type="journal article" date="2023" name="Mol. Biol. Evol.">
        <title>Third-Generation Sequencing Reveals the Adaptive Role of the Epigenome in Three Deep-Sea Polychaetes.</title>
        <authorList>
            <person name="Perez M."/>
            <person name="Aroh O."/>
            <person name="Sun Y."/>
            <person name="Lan Y."/>
            <person name="Juniper S.K."/>
            <person name="Young C.R."/>
            <person name="Angers B."/>
            <person name="Qian P.Y."/>
        </authorList>
    </citation>
    <scope>NUCLEOTIDE SEQUENCE</scope>
    <source>
        <strain evidence="9">P08H-3</strain>
    </source>
</reference>
<evidence type="ECO:0000259" key="6">
    <source>
        <dbReference type="Pfam" id="PF00288"/>
    </source>
</evidence>
<protein>
    <recommendedName>
        <fullName evidence="11">L-fucose kinase</fullName>
    </recommendedName>
</protein>
<evidence type="ECO:0000256" key="3">
    <source>
        <dbReference type="ARBA" id="ARBA00022777"/>
    </source>
</evidence>
<keyword evidence="3" id="KW-0418">Kinase</keyword>
<dbReference type="GO" id="GO:0005524">
    <property type="term" value="F:ATP binding"/>
    <property type="evidence" value="ECO:0007669"/>
    <property type="project" value="UniProtKB-KW"/>
</dbReference>
<dbReference type="Pfam" id="PF07959">
    <property type="entry name" value="Fucose_pyrophosphorylase"/>
    <property type="match status" value="1"/>
</dbReference>
<comment type="caution">
    <text evidence="9">The sequence shown here is derived from an EMBL/GenBank/DDBJ whole genome shotgun (WGS) entry which is preliminary data.</text>
</comment>
<dbReference type="SUPFAM" id="SSF55060">
    <property type="entry name" value="GHMP Kinase, C-terminal domain"/>
    <property type="match status" value="1"/>
</dbReference>
<dbReference type="SUPFAM" id="SSF51161">
    <property type="entry name" value="Trimeric LpxA-like enzymes"/>
    <property type="match status" value="1"/>
</dbReference>
<comment type="similarity">
    <text evidence="5">Belongs to the GHMP kinase family.</text>
</comment>
<keyword evidence="10" id="KW-1185">Reference proteome</keyword>
<feature type="domain" description="GDP-fucose pyrophosphorylase" evidence="7">
    <location>
        <begin position="180"/>
        <end position="593"/>
    </location>
</feature>
<dbReference type="GO" id="GO:0042352">
    <property type="term" value="P:GDP-L-fucose salvage"/>
    <property type="evidence" value="ECO:0007669"/>
    <property type="project" value="TreeGrafter"/>
</dbReference>
<keyword evidence="4" id="KW-0067">ATP-binding</keyword>
<dbReference type="GO" id="GO:0050201">
    <property type="term" value="F:fucokinase activity"/>
    <property type="evidence" value="ECO:0007669"/>
    <property type="project" value="TreeGrafter"/>
</dbReference>
<dbReference type="InterPro" id="IPR006204">
    <property type="entry name" value="GHMP_kinase_N_dom"/>
</dbReference>
<dbReference type="SUPFAM" id="SSF54211">
    <property type="entry name" value="Ribosomal protein S5 domain 2-like"/>
    <property type="match status" value="1"/>
</dbReference>
<evidence type="ECO:0000259" key="8">
    <source>
        <dbReference type="Pfam" id="PF08544"/>
    </source>
</evidence>
<dbReference type="Pfam" id="PF00288">
    <property type="entry name" value="GHMP_kinases_N"/>
    <property type="match status" value="1"/>
</dbReference>
<dbReference type="InterPro" id="IPR013750">
    <property type="entry name" value="GHMP_kinase_C_dom"/>
</dbReference>
<evidence type="ECO:0000256" key="2">
    <source>
        <dbReference type="ARBA" id="ARBA00022741"/>
    </source>
</evidence>
<evidence type="ECO:0008006" key="11">
    <source>
        <dbReference type="Google" id="ProtNLM"/>
    </source>
</evidence>
<dbReference type="InterPro" id="IPR011004">
    <property type="entry name" value="Trimer_LpxA-like_sf"/>
</dbReference>
<dbReference type="Gene3D" id="2.160.10.10">
    <property type="entry name" value="Hexapeptide repeat proteins"/>
    <property type="match status" value="1"/>
</dbReference>
<dbReference type="Gene3D" id="3.30.230.120">
    <property type="match status" value="2"/>
</dbReference>
<dbReference type="InterPro" id="IPR020568">
    <property type="entry name" value="Ribosomal_Su5_D2-typ_SF"/>
</dbReference>
<feature type="domain" description="GHMP kinase N-terminal" evidence="6">
    <location>
        <begin position="964"/>
        <end position="1041"/>
    </location>
</feature>
<gene>
    <name evidence="9" type="ORF">LSH36_690g03037</name>
</gene>